<gene>
    <name evidence="1" type="ORF">LCGC14_0586560</name>
</gene>
<accession>A0A0F9REX4</accession>
<dbReference type="EMBL" id="LAZR01000902">
    <property type="protein sequence ID" value="KKN55055.1"/>
    <property type="molecule type" value="Genomic_DNA"/>
</dbReference>
<dbReference type="AlphaFoldDB" id="A0A0F9REX4"/>
<name>A0A0F9REX4_9ZZZZ</name>
<sequence length="79" mass="9684">MIEYHCDNCNQTWITLFTIFEDMKVTKCDKCDQHFKVWKTDYYEKMTNLDYARYLLDQMDPPSKEKAYEAILKRLVEDK</sequence>
<proteinExistence type="predicted"/>
<reference evidence="1" key="1">
    <citation type="journal article" date="2015" name="Nature">
        <title>Complex archaea that bridge the gap between prokaryotes and eukaryotes.</title>
        <authorList>
            <person name="Spang A."/>
            <person name="Saw J.H."/>
            <person name="Jorgensen S.L."/>
            <person name="Zaremba-Niedzwiedzka K."/>
            <person name="Martijn J."/>
            <person name="Lind A.E."/>
            <person name="van Eijk R."/>
            <person name="Schleper C."/>
            <person name="Guy L."/>
            <person name="Ettema T.J."/>
        </authorList>
    </citation>
    <scope>NUCLEOTIDE SEQUENCE</scope>
</reference>
<protein>
    <submittedName>
        <fullName evidence="1">Uncharacterized protein</fullName>
    </submittedName>
</protein>
<organism evidence="1">
    <name type="scientific">marine sediment metagenome</name>
    <dbReference type="NCBI Taxonomy" id="412755"/>
    <lineage>
        <taxon>unclassified sequences</taxon>
        <taxon>metagenomes</taxon>
        <taxon>ecological metagenomes</taxon>
    </lineage>
</organism>
<evidence type="ECO:0000313" key="1">
    <source>
        <dbReference type="EMBL" id="KKN55055.1"/>
    </source>
</evidence>
<comment type="caution">
    <text evidence="1">The sequence shown here is derived from an EMBL/GenBank/DDBJ whole genome shotgun (WGS) entry which is preliminary data.</text>
</comment>